<keyword evidence="1" id="KW-0175">Coiled coil</keyword>
<feature type="compositionally biased region" description="Polar residues" evidence="2">
    <location>
        <begin position="118"/>
        <end position="128"/>
    </location>
</feature>
<keyword evidence="3" id="KW-0472">Membrane</keyword>
<evidence type="ECO:0000256" key="1">
    <source>
        <dbReference type="SAM" id="Coils"/>
    </source>
</evidence>
<feature type="region of interest" description="Disordered" evidence="2">
    <location>
        <begin position="148"/>
        <end position="173"/>
    </location>
</feature>
<feature type="region of interest" description="Disordered" evidence="2">
    <location>
        <begin position="241"/>
        <end position="278"/>
    </location>
</feature>
<dbReference type="EMBL" id="SMFX01000001">
    <property type="protein sequence ID" value="TCK17232.1"/>
    <property type="molecule type" value="Genomic_DNA"/>
</dbReference>
<keyword evidence="3" id="KW-0812">Transmembrane</keyword>
<feature type="compositionally biased region" description="Polar residues" evidence="2">
    <location>
        <begin position="467"/>
        <end position="478"/>
    </location>
</feature>
<keyword evidence="3" id="KW-1133">Transmembrane helix</keyword>
<feature type="compositionally biased region" description="Low complexity" evidence="2">
    <location>
        <begin position="263"/>
        <end position="278"/>
    </location>
</feature>
<dbReference type="AlphaFoldDB" id="A0A4R1HJ41"/>
<dbReference type="RefSeq" id="WP_132971119.1">
    <property type="nucleotide sequence ID" value="NZ_SMFX01000001.1"/>
</dbReference>
<evidence type="ECO:0000313" key="5">
    <source>
        <dbReference type="Proteomes" id="UP000295707"/>
    </source>
</evidence>
<feature type="region of interest" description="Disordered" evidence="2">
    <location>
        <begin position="417"/>
        <end position="478"/>
    </location>
</feature>
<protein>
    <submittedName>
        <fullName evidence="4">Uncharacterized protein</fullName>
    </submittedName>
</protein>
<reference evidence="4 5" key="1">
    <citation type="submission" date="2019-03" db="EMBL/GenBank/DDBJ databases">
        <title>Genomic Encyclopedia of Type Strains, Phase IV (KMG-IV): sequencing the most valuable type-strain genomes for metagenomic binning, comparative biology and taxonomic classification.</title>
        <authorList>
            <person name="Goeker M."/>
        </authorList>
    </citation>
    <scope>NUCLEOTIDE SEQUENCE [LARGE SCALE GENOMIC DNA]</scope>
    <source>
        <strain evidence="4 5">DSM 19610</strain>
    </source>
</reference>
<dbReference type="Proteomes" id="UP000295707">
    <property type="component" value="Unassembled WGS sequence"/>
</dbReference>
<feature type="region of interest" description="Disordered" evidence="2">
    <location>
        <begin position="1"/>
        <end position="25"/>
    </location>
</feature>
<keyword evidence="5" id="KW-1185">Reference proteome</keyword>
<feature type="compositionally biased region" description="Polar residues" evidence="2">
    <location>
        <begin position="98"/>
        <end position="110"/>
    </location>
</feature>
<feature type="region of interest" description="Disordered" evidence="2">
    <location>
        <begin position="90"/>
        <end position="135"/>
    </location>
</feature>
<organism evidence="4 5">
    <name type="scientific">Thiogranum longum</name>
    <dbReference type="NCBI Taxonomy" id="1537524"/>
    <lineage>
        <taxon>Bacteria</taxon>
        <taxon>Pseudomonadati</taxon>
        <taxon>Pseudomonadota</taxon>
        <taxon>Gammaproteobacteria</taxon>
        <taxon>Chromatiales</taxon>
        <taxon>Ectothiorhodospiraceae</taxon>
        <taxon>Thiogranum</taxon>
    </lineage>
</organism>
<evidence type="ECO:0000256" key="2">
    <source>
        <dbReference type="SAM" id="MobiDB-lite"/>
    </source>
</evidence>
<accession>A0A4R1HJ41</accession>
<gene>
    <name evidence="4" type="ORF">DFR30_0453</name>
</gene>
<name>A0A4R1HJ41_9GAMM</name>
<proteinExistence type="predicted"/>
<comment type="caution">
    <text evidence="4">The sequence shown here is derived from an EMBL/GenBank/DDBJ whole genome shotgun (WGS) entry which is preliminary data.</text>
</comment>
<evidence type="ECO:0000256" key="3">
    <source>
        <dbReference type="SAM" id="Phobius"/>
    </source>
</evidence>
<feature type="coiled-coil region" evidence="1">
    <location>
        <begin position="51"/>
        <end position="85"/>
    </location>
</feature>
<evidence type="ECO:0000313" key="4">
    <source>
        <dbReference type="EMBL" id="TCK17232.1"/>
    </source>
</evidence>
<sequence length="478" mass="51521">MGIRKKQHTVRTPDTAPPAKPACIQRADTIRRKAQHYTNITEQTGKQCNDRHRASQQREQAEKEMAVLRAEALQARRLAAQIEELHQPPRPRRKGRIMSTTFSDPGQAQRMTRRETDSTPSTGSQLSFNPLHPSMELPPEQLIRLLGLENKTKRRKKRPASSAASSGKMKPAARAVDKLAKLTLPAIPPASAEREKDIASTPFEGPRRNLVAASLVVGTLAGIGLSIYLFWGSPDEATATASQKAPLQGTEKSLRQAPATRKAPSSIASPATAPVPATVESARQGTVNRANIISPADIEMEQARLRENAEKRFAERMLQQDIRLDREALTTQPAPAEALIPAPDSDATIAAENAKTDPEPVVVISEPASAPVQPAVAPAEAITNPASEPEPVTEDLPLSLEQEPAMTPVDSSVEHATDSAATQEPVYQAPLATPLEDEVTTTETGNINESERTTVENGNIDEGEVTTIETGNTGDALF</sequence>
<feature type="transmembrane region" description="Helical" evidence="3">
    <location>
        <begin position="210"/>
        <end position="231"/>
    </location>
</feature>